<dbReference type="Pfam" id="PF00734">
    <property type="entry name" value="CBM_1"/>
    <property type="match status" value="1"/>
</dbReference>
<sequence>MKFSAVIATVATLVAATSATPLYANIYSRCGGIGWTGPTQCVPGTTCHYFNDYYSQCY</sequence>
<reference evidence="4 5" key="1">
    <citation type="submission" date="2013-05" db="EMBL/GenBank/DDBJ databases">
        <title>Drechslerella stenobrocha genome reveals carnivorous origination and mechanical trapping mechanism of predatory fungi.</title>
        <authorList>
            <person name="Liu X."/>
            <person name="Zhang W."/>
            <person name="Liu K."/>
        </authorList>
    </citation>
    <scope>NUCLEOTIDE SEQUENCE [LARGE SCALE GENOMIC DNA]</scope>
    <source>
        <strain evidence="4 5">248</strain>
    </source>
</reference>
<dbReference type="HOGENOM" id="CLU_201339_0_0_1"/>
<accession>W7HUX4</accession>
<dbReference type="InterPro" id="IPR035971">
    <property type="entry name" value="CBD_sf"/>
</dbReference>
<dbReference type="AlphaFoldDB" id="W7HUX4"/>
<dbReference type="PROSITE" id="PS51164">
    <property type="entry name" value="CBM1_2"/>
    <property type="match status" value="1"/>
</dbReference>
<dbReference type="GO" id="GO:0030248">
    <property type="term" value="F:cellulose binding"/>
    <property type="evidence" value="ECO:0007669"/>
    <property type="project" value="InterPro"/>
</dbReference>
<dbReference type="SMART" id="SM00236">
    <property type="entry name" value="fCBD"/>
    <property type="match status" value="1"/>
</dbReference>
<evidence type="ECO:0000313" key="4">
    <source>
        <dbReference type="EMBL" id="EWC47329.1"/>
    </source>
</evidence>
<dbReference type="OrthoDB" id="2119228at2759"/>
<evidence type="ECO:0000313" key="5">
    <source>
        <dbReference type="Proteomes" id="UP000024837"/>
    </source>
</evidence>
<keyword evidence="5" id="KW-1185">Reference proteome</keyword>
<dbReference type="Proteomes" id="UP000024837">
    <property type="component" value="Unassembled WGS sequence"/>
</dbReference>
<organism evidence="4 5">
    <name type="scientific">Drechslerella stenobrocha 248</name>
    <dbReference type="NCBI Taxonomy" id="1043628"/>
    <lineage>
        <taxon>Eukaryota</taxon>
        <taxon>Fungi</taxon>
        <taxon>Dikarya</taxon>
        <taxon>Ascomycota</taxon>
        <taxon>Pezizomycotina</taxon>
        <taxon>Orbiliomycetes</taxon>
        <taxon>Orbiliales</taxon>
        <taxon>Orbiliaceae</taxon>
        <taxon>Drechslerella</taxon>
    </lineage>
</organism>
<dbReference type="GO" id="GO:0005975">
    <property type="term" value="P:carbohydrate metabolic process"/>
    <property type="evidence" value="ECO:0007669"/>
    <property type="project" value="InterPro"/>
</dbReference>
<dbReference type="GO" id="GO:0005576">
    <property type="term" value="C:extracellular region"/>
    <property type="evidence" value="ECO:0007669"/>
    <property type="project" value="InterPro"/>
</dbReference>
<dbReference type="EMBL" id="KI966410">
    <property type="protein sequence ID" value="EWC47329.1"/>
    <property type="molecule type" value="Genomic_DNA"/>
</dbReference>
<dbReference type="InterPro" id="IPR000254">
    <property type="entry name" value="CBD"/>
</dbReference>
<feature type="signal peptide" evidence="2">
    <location>
        <begin position="1"/>
        <end position="19"/>
    </location>
</feature>
<protein>
    <recommendedName>
        <fullName evidence="3">CBM1 domain-containing protein</fullName>
    </recommendedName>
</protein>
<keyword evidence="1 2" id="KW-0732">Signal</keyword>
<name>W7HUX4_9PEZI</name>
<gene>
    <name evidence="4" type="ORF">DRE_00297</name>
</gene>
<feature type="domain" description="CBM1" evidence="3">
    <location>
        <begin position="22"/>
        <end position="58"/>
    </location>
</feature>
<dbReference type="SUPFAM" id="SSF57180">
    <property type="entry name" value="Cellulose-binding domain"/>
    <property type="match status" value="1"/>
</dbReference>
<dbReference type="PROSITE" id="PS00562">
    <property type="entry name" value="CBM1_1"/>
    <property type="match status" value="1"/>
</dbReference>
<evidence type="ECO:0000259" key="3">
    <source>
        <dbReference type="PROSITE" id="PS51164"/>
    </source>
</evidence>
<evidence type="ECO:0000256" key="1">
    <source>
        <dbReference type="ARBA" id="ARBA00022729"/>
    </source>
</evidence>
<proteinExistence type="predicted"/>
<feature type="chain" id="PRO_5004893184" description="CBM1 domain-containing protein" evidence="2">
    <location>
        <begin position="20"/>
        <end position="58"/>
    </location>
</feature>
<evidence type="ECO:0000256" key="2">
    <source>
        <dbReference type="SAM" id="SignalP"/>
    </source>
</evidence>